<dbReference type="InterPro" id="IPR023011">
    <property type="entry name" value="ATP_synth_F0_asu_AS"/>
</dbReference>
<comment type="similarity">
    <text evidence="2">Belongs to the ATPase A chain family.</text>
</comment>
<dbReference type="InterPro" id="IPR000568">
    <property type="entry name" value="ATP_synth_F0_asu"/>
</dbReference>
<dbReference type="GeneID" id="63650200"/>
<dbReference type="AlphaFoldDB" id="A0A7S8HPQ5"/>
<evidence type="ECO:0000256" key="5">
    <source>
        <dbReference type="ARBA" id="ARBA00022692"/>
    </source>
</evidence>
<dbReference type="NCBIfam" id="TIGR01131">
    <property type="entry name" value="ATP_synt_6_or_A"/>
    <property type="match status" value="1"/>
</dbReference>
<proteinExistence type="inferred from homology"/>
<keyword evidence="4" id="KW-0138">CF(0)</keyword>
<dbReference type="GO" id="GO:0046933">
    <property type="term" value="F:proton-transporting ATP synthase activity, rotational mechanism"/>
    <property type="evidence" value="ECO:0007669"/>
    <property type="project" value="TreeGrafter"/>
</dbReference>
<evidence type="ECO:0000256" key="10">
    <source>
        <dbReference type="ARBA" id="ARBA00023310"/>
    </source>
</evidence>
<dbReference type="Gene3D" id="1.20.120.220">
    <property type="entry name" value="ATP synthase, F0 complex, subunit A"/>
    <property type="match status" value="1"/>
</dbReference>
<evidence type="ECO:0000256" key="12">
    <source>
        <dbReference type="SAM" id="Phobius"/>
    </source>
</evidence>
<dbReference type="GO" id="GO:0045259">
    <property type="term" value="C:proton-transporting ATP synthase complex"/>
    <property type="evidence" value="ECO:0007669"/>
    <property type="project" value="UniProtKB-KW"/>
</dbReference>
<evidence type="ECO:0000256" key="7">
    <source>
        <dbReference type="ARBA" id="ARBA00022989"/>
    </source>
</evidence>
<organism evidence="13">
    <name type="scientific">Euretaster insignis</name>
    <dbReference type="NCBI Taxonomy" id="478253"/>
    <lineage>
        <taxon>Eukaryota</taxon>
        <taxon>Metazoa</taxon>
        <taxon>Echinodermata</taxon>
        <taxon>Eleutherozoa</taxon>
        <taxon>Asterozoa</taxon>
        <taxon>Asteroidea</taxon>
        <taxon>Spinulosacea</taxon>
        <taxon>Velatida</taxon>
        <taxon>Pterasteridae</taxon>
        <taxon>Euretaster</taxon>
    </lineage>
</organism>
<protein>
    <recommendedName>
        <fullName evidence="11">ATP synthase subunit a</fullName>
    </recommendedName>
</protein>
<gene>
    <name evidence="13" type="primary">ATP6</name>
</gene>
<evidence type="ECO:0000256" key="3">
    <source>
        <dbReference type="ARBA" id="ARBA00022448"/>
    </source>
</evidence>
<geneLocation type="mitochondrion" evidence="13"/>
<evidence type="ECO:0000256" key="9">
    <source>
        <dbReference type="ARBA" id="ARBA00023136"/>
    </source>
</evidence>
<feature type="transmembrane region" description="Helical" evidence="12">
    <location>
        <begin position="204"/>
        <end position="226"/>
    </location>
</feature>
<sequence>MNMILNNIFNQFSPDITLMIPITLISLLLNISWLFISTSPNWLPTRWIQISNTISLSSINILFNNTSPNSARWIPLLTSTFILILSINILGLLPYAFTSTSHISITYSLGLPLWMSINILGFYSSFNYRLSHFVPQGTPTYLIPFMIIIETLSLFAQPIALGLRLAANLTAGHLLIYLISTAIWLLLNNIIISLPIFIILTLLFILEIAVACIQAYVFTSLIHFYLTQNL</sequence>
<dbReference type="RefSeq" id="YP_010042802.1">
    <property type="nucleotide sequence ID" value="NC_054231.1"/>
</dbReference>
<dbReference type="PANTHER" id="PTHR11410:SF0">
    <property type="entry name" value="ATP SYNTHASE SUBUNIT A"/>
    <property type="match status" value="1"/>
</dbReference>
<dbReference type="GO" id="GO:0005743">
    <property type="term" value="C:mitochondrial inner membrane"/>
    <property type="evidence" value="ECO:0007669"/>
    <property type="project" value="UniProtKB-SubCell"/>
</dbReference>
<dbReference type="PRINTS" id="PR00123">
    <property type="entry name" value="ATPASEA"/>
</dbReference>
<dbReference type="InterPro" id="IPR045083">
    <property type="entry name" value="ATP_synth_F0_asu_bact/mt"/>
</dbReference>
<name>A0A7S8HPQ5_9ECHI</name>
<evidence type="ECO:0000256" key="8">
    <source>
        <dbReference type="ARBA" id="ARBA00023065"/>
    </source>
</evidence>
<dbReference type="CTD" id="4508"/>
<keyword evidence="9 12" id="KW-0472">Membrane</keyword>
<dbReference type="PROSITE" id="PS00449">
    <property type="entry name" value="ATPASE_A"/>
    <property type="match status" value="1"/>
</dbReference>
<comment type="subcellular location">
    <subcellularLocation>
        <location evidence="1">Membrane</location>
        <topology evidence="1">Multi-pass membrane protein</topology>
    </subcellularLocation>
    <subcellularLocation>
        <location evidence="11">Mitochondrion inner membrane</location>
        <topology evidence="11">Multi-pass membrane protein</topology>
    </subcellularLocation>
</comment>
<dbReference type="CDD" id="cd00310">
    <property type="entry name" value="ATP-synt_Fo_a_6"/>
    <property type="match status" value="1"/>
</dbReference>
<evidence type="ECO:0000313" key="13">
    <source>
        <dbReference type="EMBL" id="QPC56452.1"/>
    </source>
</evidence>
<evidence type="ECO:0000256" key="2">
    <source>
        <dbReference type="ARBA" id="ARBA00006810"/>
    </source>
</evidence>
<dbReference type="SUPFAM" id="SSF81336">
    <property type="entry name" value="F1F0 ATP synthase subunit A"/>
    <property type="match status" value="1"/>
</dbReference>
<keyword evidence="8" id="KW-0406">Ion transport</keyword>
<reference evidence="13" key="1">
    <citation type="journal article" date="2021" name="Mol. Biol.">
        <title>Mitogenomes reveal alternative initiation codons and lineage-specific gene order conservation in echinoderms.</title>
        <authorList>
            <person name="Quek Z.B.R."/>
            <person name="Chang J.J.M."/>
            <person name="Ip Y.C.A."/>
            <person name="Chan Y.K.S."/>
            <person name="Huang D."/>
        </authorList>
    </citation>
    <scope>NUCLEOTIDE SEQUENCE</scope>
</reference>
<dbReference type="Pfam" id="PF00119">
    <property type="entry name" value="ATP-synt_A"/>
    <property type="match status" value="1"/>
</dbReference>
<accession>A0A7S8HPQ5</accession>
<keyword evidence="13" id="KW-0496">Mitochondrion</keyword>
<keyword evidence="10" id="KW-0066">ATP synthesis</keyword>
<keyword evidence="3" id="KW-0813">Transport</keyword>
<keyword evidence="7 12" id="KW-1133">Transmembrane helix</keyword>
<dbReference type="PANTHER" id="PTHR11410">
    <property type="entry name" value="ATP SYNTHASE SUBUNIT A"/>
    <property type="match status" value="1"/>
</dbReference>
<feature type="transmembrane region" description="Helical" evidence="12">
    <location>
        <begin position="175"/>
        <end position="198"/>
    </location>
</feature>
<keyword evidence="5 12" id="KW-0812">Transmembrane</keyword>
<feature type="transmembrane region" description="Helical" evidence="12">
    <location>
        <begin position="141"/>
        <end position="163"/>
    </location>
</feature>
<feature type="transmembrane region" description="Helical" evidence="12">
    <location>
        <begin position="12"/>
        <end position="36"/>
    </location>
</feature>
<feature type="transmembrane region" description="Helical" evidence="12">
    <location>
        <begin position="105"/>
        <end position="126"/>
    </location>
</feature>
<feature type="transmembrane region" description="Helical" evidence="12">
    <location>
        <begin position="73"/>
        <end position="93"/>
    </location>
</feature>
<dbReference type="EMBL" id="MT476597">
    <property type="protein sequence ID" value="QPC56452.1"/>
    <property type="molecule type" value="Genomic_DNA"/>
</dbReference>
<keyword evidence="6" id="KW-0375">Hydrogen ion transport</keyword>
<evidence type="ECO:0000256" key="4">
    <source>
        <dbReference type="ARBA" id="ARBA00022547"/>
    </source>
</evidence>
<evidence type="ECO:0000256" key="1">
    <source>
        <dbReference type="ARBA" id="ARBA00004141"/>
    </source>
</evidence>
<evidence type="ECO:0000256" key="6">
    <source>
        <dbReference type="ARBA" id="ARBA00022781"/>
    </source>
</evidence>
<evidence type="ECO:0000256" key="11">
    <source>
        <dbReference type="RuleBase" id="RU004450"/>
    </source>
</evidence>
<dbReference type="InterPro" id="IPR035908">
    <property type="entry name" value="F0_ATP_A_sf"/>
</dbReference>